<evidence type="ECO:0000256" key="9">
    <source>
        <dbReference type="RuleBase" id="RU361276"/>
    </source>
</evidence>
<dbReference type="Pfam" id="PF05822">
    <property type="entry name" value="UMPH-1"/>
    <property type="match status" value="1"/>
</dbReference>
<dbReference type="NCBIfam" id="TIGR01544">
    <property type="entry name" value="HAD-SF-IE"/>
    <property type="match status" value="1"/>
</dbReference>
<dbReference type="InterPro" id="IPR023214">
    <property type="entry name" value="HAD_sf"/>
</dbReference>
<dbReference type="SFLD" id="SFLDG01128">
    <property type="entry name" value="C1.4:_5'-Nucleotidase_Like"/>
    <property type="match status" value="1"/>
</dbReference>
<dbReference type="FunFam" id="1.10.150.340:FF:000001">
    <property type="entry name" value="Cytosolic 5-nucleotidase 3-like"/>
    <property type="match status" value="1"/>
</dbReference>
<keyword evidence="7" id="KW-0460">Magnesium</keyword>
<dbReference type="GO" id="GO:0008253">
    <property type="term" value="F:5'-nucleotidase activity"/>
    <property type="evidence" value="ECO:0007669"/>
    <property type="project" value="UniProtKB-EC"/>
</dbReference>
<keyword evidence="9" id="KW-0963">Cytoplasm</keyword>
<keyword evidence="6 9" id="KW-0378">Hydrolase</keyword>
<keyword evidence="11" id="KW-1185">Reference proteome</keyword>
<dbReference type="EMBL" id="NEDP02005106">
    <property type="protein sequence ID" value="OWF43429.1"/>
    <property type="molecule type" value="Genomic_DNA"/>
</dbReference>
<evidence type="ECO:0000313" key="10">
    <source>
        <dbReference type="EMBL" id="OWF43429.1"/>
    </source>
</evidence>
<sequence length="337" mass="38847">MFNIEKMDIVKIMFEELRNQKHVHIRDWDFVKSTIENMVKDGPDKLQVVADFDRTLTKYMNNGTICATCHKVLEEGDHLPEFFRTKTKELRDTYFPLEMNPDLPVSEKIPLMIEWWTKAHELLVHCGLTKQSIRKMVETSSVMLRDGTVWLFDHLHANDIPTLIFSAGIGDVLEEVIRFKATHHSNMKVVSNYMAFDECDRMVGFQGEMIHVYNKNENAVHESNYFTSLENRSNILLLGDGIGDLHMADGATNVKNKLTIGFLNVKIEESLELYMSKYDIVICSDETMDVQKASYYHGLKPDLKAIQGVPHYSPYGTCGELRMYHKHHVGGQAKLRD</sequence>
<dbReference type="EC" id="3.1.3.5" evidence="3 9"/>
<evidence type="ECO:0000256" key="5">
    <source>
        <dbReference type="ARBA" id="ARBA00022741"/>
    </source>
</evidence>
<organism evidence="10 11">
    <name type="scientific">Mizuhopecten yessoensis</name>
    <name type="common">Japanese scallop</name>
    <name type="synonym">Patinopecten yessoensis</name>
    <dbReference type="NCBI Taxonomy" id="6573"/>
    <lineage>
        <taxon>Eukaryota</taxon>
        <taxon>Metazoa</taxon>
        <taxon>Spiralia</taxon>
        <taxon>Lophotrochozoa</taxon>
        <taxon>Mollusca</taxon>
        <taxon>Bivalvia</taxon>
        <taxon>Autobranchia</taxon>
        <taxon>Pteriomorphia</taxon>
        <taxon>Pectinida</taxon>
        <taxon>Pectinoidea</taxon>
        <taxon>Pectinidae</taxon>
        <taxon>Mizuhopecten</taxon>
    </lineage>
</organism>
<keyword evidence="4" id="KW-0479">Metal-binding</keyword>
<dbReference type="PANTHER" id="PTHR13045">
    <property type="entry name" value="5'-NUCLEOTIDASE"/>
    <property type="match status" value="1"/>
</dbReference>
<accession>A0A210Q420</accession>
<evidence type="ECO:0000256" key="4">
    <source>
        <dbReference type="ARBA" id="ARBA00022723"/>
    </source>
</evidence>
<dbReference type="GO" id="GO:0000287">
    <property type="term" value="F:magnesium ion binding"/>
    <property type="evidence" value="ECO:0007669"/>
    <property type="project" value="InterPro"/>
</dbReference>
<evidence type="ECO:0000256" key="2">
    <source>
        <dbReference type="ARBA" id="ARBA00008389"/>
    </source>
</evidence>
<dbReference type="OrthoDB" id="10014216at2759"/>
<dbReference type="InterPro" id="IPR006434">
    <property type="entry name" value="Pyrimidine_nucleotidase_eu"/>
</dbReference>
<dbReference type="Gene3D" id="1.10.150.340">
    <property type="entry name" value="Pyrimidine 5'-nucleotidase (UMPH-1), N-terminal domain"/>
    <property type="match status" value="1"/>
</dbReference>
<reference evidence="10 11" key="1">
    <citation type="journal article" date="2017" name="Nat. Ecol. Evol.">
        <title>Scallop genome provides insights into evolution of bilaterian karyotype and development.</title>
        <authorList>
            <person name="Wang S."/>
            <person name="Zhang J."/>
            <person name="Jiao W."/>
            <person name="Li J."/>
            <person name="Xun X."/>
            <person name="Sun Y."/>
            <person name="Guo X."/>
            <person name="Huan P."/>
            <person name="Dong B."/>
            <person name="Zhang L."/>
            <person name="Hu X."/>
            <person name="Sun X."/>
            <person name="Wang J."/>
            <person name="Zhao C."/>
            <person name="Wang Y."/>
            <person name="Wang D."/>
            <person name="Huang X."/>
            <person name="Wang R."/>
            <person name="Lv J."/>
            <person name="Li Y."/>
            <person name="Zhang Z."/>
            <person name="Liu B."/>
            <person name="Lu W."/>
            <person name="Hui Y."/>
            <person name="Liang J."/>
            <person name="Zhou Z."/>
            <person name="Hou R."/>
            <person name="Li X."/>
            <person name="Liu Y."/>
            <person name="Li H."/>
            <person name="Ning X."/>
            <person name="Lin Y."/>
            <person name="Zhao L."/>
            <person name="Xing Q."/>
            <person name="Dou J."/>
            <person name="Li Y."/>
            <person name="Mao J."/>
            <person name="Guo H."/>
            <person name="Dou H."/>
            <person name="Li T."/>
            <person name="Mu C."/>
            <person name="Jiang W."/>
            <person name="Fu Q."/>
            <person name="Fu X."/>
            <person name="Miao Y."/>
            <person name="Liu J."/>
            <person name="Yu Q."/>
            <person name="Li R."/>
            <person name="Liao H."/>
            <person name="Li X."/>
            <person name="Kong Y."/>
            <person name="Jiang Z."/>
            <person name="Chourrout D."/>
            <person name="Li R."/>
            <person name="Bao Z."/>
        </authorList>
    </citation>
    <scope>NUCLEOTIDE SEQUENCE [LARGE SCALE GENOMIC DNA]</scope>
    <source>
        <strain evidence="10 11">PY_sf001</strain>
    </source>
</reference>
<evidence type="ECO:0000256" key="3">
    <source>
        <dbReference type="ARBA" id="ARBA00012643"/>
    </source>
</evidence>
<comment type="subcellular location">
    <subcellularLocation>
        <location evidence="9">Cytoplasm</location>
    </subcellularLocation>
</comment>
<comment type="catalytic activity">
    <reaction evidence="1 9">
        <text>a ribonucleoside 5'-phosphate + H2O = a ribonucleoside + phosphate</text>
        <dbReference type="Rhea" id="RHEA:12484"/>
        <dbReference type="ChEBI" id="CHEBI:15377"/>
        <dbReference type="ChEBI" id="CHEBI:18254"/>
        <dbReference type="ChEBI" id="CHEBI:43474"/>
        <dbReference type="ChEBI" id="CHEBI:58043"/>
        <dbReference type="EC" id="3.1.3.5"/>
    </reaction>
</comment>
<dbReference type="Gene3D" id="3.40.50.1000">
    <property type="entry name" value="HAD superfamily/HAD-like"/>
    <property type="match status" value="1"/>
</dbReference>
<keyword evidence="8 9" id="KW-0546">Nucleotide metabolism</keyword>
<dbReference type="STRING" id="6573.A0A210Q420"/>
<dbReference type="SUPFAM" id="SSF56784">
    <property type="entry name" value="HAD-like"/>
    <property type="match status" value="1"/>
</dbReference>
<evidence type="ECO:0000256" key="8">
    <source>
        <dbReference type="ARBA" id="ARBA00023080"/>
    </source>
</evidence>
<dbReference type="InterPro" id="IPR036412">
    <property type="entry name" value="HAD-like_sf"/>
</dbReference>
<gene>
    <name evidence="10" type="ORF">KP79_PYT24177</name>
</gene>
<name>A0A210Q420_MIZYE</name>
<dbReference type="Proteomes" id="UP000242188">
    <property type="component" value="Unassembled WGS sequence"/>
</dbReference>
<evidence type="ECO:0000256" key="6">
    <source>
        <dbReference type="ARBA" id="ARBA00022801"/>
    </source>
</evidence>
<evidence type="ECO:0000256" key="1">
    <source>
        <dbReference type="ARBA" id="ARBA00000815"/>
    </source>
</evidence>
<evidence type="ECO:0000313" key="11">
    <source>
        <dbReference type="Proteomes" id="UP000242188"/>
    </source>
</evidence>
<dbReference type="FunFam" id="3.40.50.1000:FF:000032">
    <property type="entry name" value="Cytosolic 5-nucleotidase 3-like"/>
    <property type="match status" value="1"/>
</dbReference>
<dbReference type="SFLD" id="SFLDS00003">
    <property type="entry name" value="Haloacid_Dehalogenase"/>
    <property type="match status" value="1"/>
</dbReference>
<protein>
    <recommendedName>
        <fullName evidence="3 9">5'-nucleotidase</fullName>
        <ecNumber evidence="3 9">3.1.3.5</ecNumber>
    </recommendedName>
</protein>
<dbReference type="GO" id="GO:0005737">
    <property type="term" value="C:cytoplasm"/>
    <property type="evidence" value="ECO:0007669"/>
    <property type="project" value="UniProtKB-SubCell"/>
</dbReference>
<dbReference type="GO" id="GO:0009117">
    <property type="term" value="P:nucleotide metabolic process"/>
    <property type="evidence" value="ECO:0007669"/>
    <property type="project" value="UniProtKB-KW"/>
</dbReference>
<comment type="caution">
    <text evidence="10">The sequence shown here is derived from an EMBL/GenBank/DDBJ whole genome shotgun (WGS) entry which is preliminary data.</text>
</comment>
<evidence type="ECO:0000256" key="7">
    <source>
        <dbReference type="ARBA" id="ARBA00022842"/>
    </source>
</evidence>
<comment type="similarity">
    <text evidence="2 9">Belongs to the pyrimidine 5'-nucleotidase family.</text>
</comment>
<dbReference type="GO" id="GO:0000166">
    <property type="term" value="F:nucleotide binding"/>
    <property type="evidence" value="ECO:0007669"/>
    <property type="project" value="UniProtKB-KW"/>
</dbReference>
<dbReference type="AlphaFoldDB" id="A0A210Q420"/>
<dbReference type="PANTHER" id="PTHR13045:SF0">
    <property type="entry name" value="7-METHYLGUANOSINE PHOSPHATE-SPECIFIC 5'-NUCLEOTIDASE"/>
    <property type="match status" value="1"/>
</dbReference>
<keyword evidence="5 9" id="KW-0547">Nucleotide-binding</keyword>
<proteinExistence type="inferred from homology"/>